<dbReference type="KEGG" id="pgu:PGUG_00410"/>
<dbReference type="GO" id="GO:0005524">
    <property type="term" value="F:ATP binding"/>
    <property type="evidence" value="ECO:0007669"/>
    <property type="project" value="InterPro"/>
</dbReference>
<organism evidence="2 3">
    <name type="scientific">Meyerozyma guilliermondii (strain ATCC 6260 / CBS 566 / DSM 6381 / JCM 1539 / NBRC 10279 / NRRL Y-324)</name>
    <name type="common">Yeast</name>
    <name type="synonym">Candida guilliermondii</name>
    <dbReference type="NCBI Taxonomy" id="294746"/>
    <lineage>
        <taxon>Eukaryota</taxon>
        <taxon>Fungi</taxon>
        <taxon>Dikarya</taxon>
        <taxon>Ascomycota</taxon>
        <taxon>Saccharomycotina</taxon>
        <taxon>Pichiomycetes</taxon>
        <taxon>Debaryomycetaceae</taxon>
        <taxon>Meyerozyma</taxon>
    </lineage>
</organism>
<gene>
    <name evidence="2" type="ORF">PGUG_00410</name>
</gene>
<accession>A5DAV5</accession>
<protein>
    <recommendedName>
        <fullName evidence="1">Phosphoribulokinase/uridine kinase domain-containing protein</fullName>
    </recommendedName>
</protein>
<dbReference type="HOGENOM" id="CLU_067202_1_1_1"/>
<dbReference type="Gene3D" id="3.40.50.300">
    <property type="entry name" value="P-loop containing nucleotide triphosphate hydrolases"/>
    <property type="match status" value="2"/>
</dbReference>
<evidence type="ECO:0000313" key="3">
    <source>
        <dbReference type="Proteomes" id="UP000001997"/>
    </source>
</evidence>
<dbReference type="PANTHER" id="PTHR10285">
    <property type="entry name" value="URIDINE KINASE"/>
    <property type="match status" value="1"/>
</dbReference>
<dbReference type="OrthoDB" id="6362633at2759"/>
<dbReference type="GeneID" id="5128545"/>
<sequence length="226" mass="25263">MAPTHNQDPVEISANDINNLVQRVVNLHKKGSRTIVSIAGAPGSGKTTLAHRIVDELNTKYKAIVLGQDGYHLYRHELAAMEDPVTAFERRGAPFTYNVEKFVQLVKSLKERQNETITAPTFDHKLKDPTENAIVIGPEIEFVILEGNYVSLPDAGWNSIEDYVDETWFIETPADLVRARIIKRHLEAGISQTEEEATQRADGSDLQNARYIAQNSKKTTVKIKGV</sequence>
<dbReference type="Proteomes" id="UP000001997">
    <property type="component" value="Unassembled WGS sequence"/>
</dbReference>
<dbReference type="InterPro" id="IPR006083">
    <property type="entry name" value="PRK/URK"/>
</dbReference>
<dbReference type="FunCoup" id="A5DAV5">
    <property type="interactions" value="12"/>
</dbReference>
<dbReference type="GO" id="GO:0016301">
    <property type="term" value="F:kinase activity"/>
    <property type="evidence" value="ECO:0007669"/>
    <property type="project" value="InterPro"/>
</dbReference>
<evidence type="ECO:0000259" key="1">
    <source>
        <dbReference type="Pfam" id="PF00485"/>
    </source>
</evidence>
<dbReference type="InterPro" id="IPR027417">
    <property type="entry name" value="P-loop_NTPase"/>
</dbReference>
<proteinExistence type="predicted"/>
<evidence type="ECO:0000313" key="2">
    <source>
        <dbReference type="EMBL" id="EDK36312.1"/>
    </source>
</evidence>
<name>A5DAV5_PICGU</name>
<dbReference type="VEuPathDB" id="FungiDB:PGUG_00410"/>
<dbReference type="SUPFAM" id="SSF52540">
    <property type="entry name" value="P-loop containing nucleoside triphosphate hydrolases"/>
    <property type="match status" value="1"/>
</dbReference>
<keyword evidence="3" id="KW-1185">Reference proteome</keyword>
<dbReference type="Pfam" id="PF00485">
    <property type="entry name" value="PRK"/>
    <property type="match status" value="1"/>
</dbReference>
<dbReference type="OMA" id="QNAHYID"/>
<reference evidence="2 3" key="1">
    <citation type="journal article" date="2009" name="Nature">
        <title>Evolution of pathogenicity and sexual reproduction in eight Candida genomes.</title>
        <authorList>
            <person name="Butler G."/>
            <person name="Rasmussen M.D."/>
            <person name="Lin M.F."/>
            <person name="Santos M.A."/>
            <person name="Sakthikumar S."/>
            <person name="Munro C.A."/>
            <person name="Rheinbay E."/>
            <person name="Grabherr M."/>
            <person name="Forche A."/>
            <person name="Reedy J.L."/>
            <person name="Agrafioti I."/>
            <person name="Arnaud M.B."/>
            <person name="Bates S."/>
            <person name="Brown A.J."/>
            <person name="Brunke S."/>
            <person name="Costanzo M.C."/>
            <person name="Fitzpatrick D.A."/>
            <person name="de Groot P.W."/>
            <person name="Harris D."/>
            <person name="Hoyer L.L."/>
            <person name="Hube B."/>
            <person name="Klis F.M."/>
            <person name="Kodira C."/>
            <person name="Lennard N."/>
            <person name="Logue M.E."/>
            <person name="Martin R."/>
            <person name="Neiman A.M."/>
            <person name="Nikolaou E."/>
            <person name="Quail M.A."/>
            <person name="Quinn J."/>
            <person name="Santos M.C."/>
            <person name="Schmitzberger F.F."/>
            <person name="Sherlock G."/>
            <person name="Shah P."/>
            <person name="Silverstein K.A."/>
            <person name="Skrzypek M.S."/>
            <person name="Soll D."/>
            <person name="Staggs R."/>
            <person name="Stansfield I."/>
            <person name="Stumpf M.P."/>
            <person name="Sudbery P.E."/>
            <person name="Srikantha T."/>
            <person name="Zeng Q."/>
            <person name="Berman J."/>
            <person name="Berriman M."/>
            <person name="Heitman J."/>
            <person name="Gow N.A."/>
            <person name="Lorenz M.C."/>
            <person name="Birren B.W."/>
            <person name="Kellis M."/>
            <person name="Cuomo C.A."/>
        </authorList>
    </citation>
    <scope>NUCLEOTIDE SEQUENCE [LARGE SCALE GENOMIC DNA]</scope>
    <source>
        <strain evidence="3">ATCC 6260 / CBS 566 / DSM 6381 / JCM 1539 / NBRC 10279 / NRRL Y-324</strain>
    </source>
</reference>
<dbReference type="AlphaFoldDB" id="A5DAV5"/>
<dbReference type="STRING" id="294746.A5DAV5"/>
<dbReference type="InParanoid" id="A5DAV5"/>
<feature type="domain" description="Phosphoribulokinase/uridine kinase" evidence="1">
    <location>
        <begin position="35"/>
        <end position="187"/>
    </location>
</feature>
<dbReference type="eggNOG" id="KOG2702">
    <property type="taxonomic scope" value="Eukaryota"/>
</dbReference>
<dbReference type="EMBL" id="CH408155">
    <property type="protein sequence ID" value="EDK36312.1"/>
    <property type="molecule type" value="Genomic_DNA"/>
</dbReference>
<dbReference type="RefSeq" id="XP_001487033.1">
    <property type="nucleotide sequence ID" value="XM_001486983.1"/>
</dbReference>